<dbReference type="EMBL" id="CAMPGE010009144">
    <property type="protein sequence ID" value="CAI2368017.1"/>
    <property type="molecule type" value="Genomic_DNA"/>
</dbReference>
<name>A0AAD1UJQ5_EUPCR</name>
<comment type="caution">
    <text evidence="2">The sequence shown here is derived from an EMBL/GenBank/DDBJ whole genome shotgun (WGS) entry which is preliminary data.</text>
</comment>
<keyword evidence="3" id="KW-1185">Reference proteome</keyword>
<feature type="transmembrane region" description="Helical" evidence="1">
    <location>
        <begin position="311"/>
        <end position="333"/>
    </location>
</feature>
<organism evidence="2 3">
    <name type="scientific">Euplotes crassus</name>
    <dbReference type="NCBI Taxonomy" id="5936"/>
    <lineage>
        <taxon>Eukaryota</taxon>
        <taxon>Sar</taxon>
        <taxon>Alveolata</taxon>
        <taxon>Ciliophora</taxon>
        <taxon>Intramacronucleata</taxon>
        <taxon>Spirotrichea</taxon>
        <taxon>Hypotrichia</taxon>
        <taxon>Euplotida</taxon>
        <taxon>Euplotidae</taxon>
        <taxon>Moneuplotes</taxon>
    </lineage>
</organism>
<dbReference type="AlphaFoldDB" id="A0AAD1UJQ5"/>
<keyword evidence="1" id="KW-0812">Transmembrane</keyword>
<feature type="transmembrane region" description="Helical" evidence="1">
    <location>
        <begin position="385"/>
        <end position="409"/>
    </location>
</feature>
<sequence>MEKKDDFFDLVKSDDYHSEVEMNDLVPEEYKSPGRISPGRKRGLVRPQSGYLFPMSRVMSSQAHEAIIERYFDDPHSSLNKSFMMSKEKEDAAVVTPLTIAFKVFCLLFSTICNSCIVVVPNYLAKKIYFEEQNDENFPVVLNCWRLQCAALCFLIFALFRKIFCMDIFFQNGFFTKLTLHATISGVALAIWSTGVMYAAEISSPFNSYLLGYAFPPILSGLIIVLGLTICRQPSQNNAHLNQISNIESHMSVTDNKSREEKVFQPTEYVRSRHVSQNEKYGTILFYVGILILILARILNPEGHEEHKSYLIGDAIAFGSAFFGIIFQWIFIYYSMRQIYKIIEFFTVMYLSAAAFMTIVTLIFFDDSEYKLKSICGWAVYPADSISLILGFLILGILCGLGTKVFQIVKGEKFLPEDKIYYSYLLQPIIACTIGYYLYEEKYDIPDVYSIIAGCACFIGCFILSRK</sequence>
<keyword evidence="1" id="KW-0472">Membrane</keyword>
<evidence type="ECO:0000313" key="3">
    <source>
        <dbReference type="Proteomes" id="UP001295684"/>
    </source>
</evidence>
<accession>A0AAD1UJQ5</accession>
<feature type="transmembrane region" description="Helical" evidence="1">
    <location>
        <begin position="281"/>
        <end position="299"/>
    </location>
</feature>
<feature type="transmembrane region" description="Helical" evidence="1">
    <location>
        <begin position="421"/>
        <end position="439"/>
    </location>
</feature>
<feature type="transmembrane region" description="Helical" evidence="1">
    <location>
        <begin position="345"/>
        <end position="365"/>
    </location>
</feature>
<dbReference type="Proteomes" id="UP001295684">
    <property type="component" value="Unassembled WGS sequence"/>
</dbReference>
<protein>
    <submittedName>
        <fullName evidence="2">Uncharacterized protein</fullName>
    </submittedName>
</protein>
<feature type="transmembrane region" description="Helical" evidence="1">
    <location>
        <begin position="92"/>
        <end position="120"/>
    </location>
</feature>
<proteinExistence type="predicted"/>
<feature type="transmembrane region" description="Helical" evidence="1">
    <location>
        <begin position="180"/>
        <end position="200"/>
    </location>
</feature>
<gene>
    <name evidence="2" type="ORF">ECRASSUSDP1_LOCUS9306</name>
</gene>
<reference evidence="2" key="1">
    <citation type="submission" date="2023-07" db="EMBL/GenBank/DDBJ databases">
        <authorList>
            <consortium name="AG Swart"/>
            <person name="Singh M."/>
            <person name="Singh A."/>
            <person name="Seah K."/>
            <person name="Emmerich C."/>
        </authorList>
    </citation>
    <scope>NUCLEOTIDE SEQUENCE</scope>
    <source>
        <strain evidence="2">DP1</strain>
    </source>
</reference>
<feature type="transmembrane region" description="Helical" evidence="1">
    <location>
        <begin position="212"/>
        <end position="231"/>
    </location>
</feature>
<evidence type="ECO:0000313" key="2">
    <source>
        <dbReference type="EMBL" id="CAI2368017.1"/>
    </source>
</evidence>
<feature type="transmembrane region" description="Helical" evidence="1">
    <location>
        <begin position="445"/>
        <end position="464"/>
    </location>
</feature>
<evidence type="ECO:0000256" key="1">
    <source>
        <dbReference type="SAM" id="Phobius"/>
    </source>
</evidence>
<feature type="transmembrane region" description="Helical" evidence="1">
    <location>
        <begin position="140"/>
        <end position="160"/>
    </location>
</feature>
<keyword evidence="1" id="KW-1133">Transmembrane helix</keyword>